<dbReference type="Proteomes" id="UP000324222">
    <property type="component" value="Unassembled WGS sequence"/>
</dbReference>
<reference evidence="2 3" key="1">
    <citation type="submission" date="2019-05" db="EMBL/GenBank/DDBJ databases">
        <title>Another draft genome of Portunus trituberculatus and its Hox gene families provides insights of decapod evolution.</title>
        <authorList>
            <person name="Jeong J.-H."/>
            <person name="Song I."/>
            <person name="Kim S."/>
            <person name="Choi T."/>
            <person name="Kim D."/>
            <person name="Ryu S."/>
            <person name="Kim W."/>
        </authorList>
    </citation>
    <scope>NUCLEOTIDE SEQUENCE [LARGE SCALE GENOMIC DNA]</scope>
    <source>
        <tissue evidence="2">Muscle</tissue>
    </source>
</reference>
<dbReference type="EMBL" id="VSRR010011508">
    <property type="protein sequence ID" value="MPC53292.1"/>
    <property type="molecule type" value="Genomic_DNA"/>
</dbReference>
<evidence type="ECO:0000313" key="2">
    <source>
        <dbReference type="EMBL" id="MPC53292.1"/>
    </source>
</evidence>
<dbReference type="AlphaFoldDB" id="A0A5B7G2Y1"/>
<evidence type="ECO:0000256" key="1">
    <source>
        <dbReference type="SAM" id="MobiDB-lite"/>
    </source>
</evidence>
<evidence type="ECO:0000313" key="3">
    <source>
        <dbReference type="Proteomes" id="UP000324222"/>
    </source>
</evidence>
<organism evidence="2 3">
    <name type="scientific">Portunus trituberculatus</name>
    <name type="common">Swimming crab</name>
    <name type="synonym">Neptunus trituberculatus</name>
    <dbReference type="NCBI Taxonomy" id="210409"/>
    <lineage>
        <taxon>Eukaryota</taxon>
        <taxon>Metazoa</taxon>
        <taxon>Ecdysozoa</taxon>
        <taxon>Arthropoda</taxon>
        <taxon>Crustacea</taxon>
        <taxon>Multicrustacea</taxon>
        <taxon>Malacostraca</taxon>
        <taxon>Eumalacostraca</taxon>
        <taxon>Eucarida</taxon>
        <taxon>Decapoda</taxon>
        <taxon>Pleocyemata</taxon>
        <taxon>Brachyura</taxon>
        <taxon>Eubrachyura</taxon>
        <taxon>Portunoidea</taxon>
        <taxon>Portunidae</taxon>
        <taxon>Portuninae</taxon>
        <taxon>Portunus</taxon>
    </lineage>
</organism>
<accession>A0A5B7G2Y1</accession>
<name>A0A5B7G2Y1_PORTR</name>
<feature type="compositionally biased region" description="Polar residues" evidence="1">
    <location>
        <begin position="85"/>
        <end position="97"/>
    </location>
</feature>
<gene>
    <name evidence="2" type="ORF">E2C01_047181</name>
</gene>
<sequence length="97" mass="11058">MNKQLETPLKSVQYRTHFSSDEWLLENLEWEKAVISSKTSAVSATNAKIYIVTHSTDRLHTRHRHSSRRFPDGEALKVTLPALPSQPSTQRSASRLT</sequence>
<proteinExistence type="predicted"/>
<protein>
    <submittedName>
        <fullName evidence="2">Uncharacterized protein</fullName>
    </submittedName>
</protein>
<keyword evidence="3" id="KW-1185">Reference proteome</keyword>
<comment type="caution">
    <text evidence="2">The sequence shown here is derived from an EMBL/GenBank/DDBJ whole genome shotgun (WGS) entry which is preliminary data.</text>
</comment>
<feature type="region of interest" description="Disordered" evidence="1">
    <location>
        <begin position="60"/>
        <end position="97"/>
    </location>
</feature>